<sequence length="59" mass="6485">MKLIILLLSLVTGFGATVKKSSDDMKALKAKIELNQYSQYPNLLPVVEVVAPRIPNDSI</sequence>
<reference evidence="1 2" key="1">
    <citation type="submission" date="2018-06" db="EMBL/GenBank/DDBJ databases">
        <authorList>
            <person name="Liu Z.-W."/>
        </authorList>
    </citation>
    <scope>NUCLEOTIDE SEQUENCE [LARGE SCALE GENOMIC DNA]</scope>
    <source>
        <strain evidence="1 2">2b14</strain>
    </source>
</reference>
<evidence type="ECO:0000313" key="2">
    <source>
        <dbReference type="Proteomes" id="UP000251692"/>
    </source>
</evidence>
<keyword evidence="2" id="KW-1185">Reference proteome</keyword>
<protein>
    <submittedName>
        <fullName evidence="1">Uncharacterized protein</fullName>
    </submittedName>
</protein>
<dbReference type="OrthoDB" id="853848at2"/>
<reference evidence="1 2" key="2">
    <citation type="submission" date="2018-07" db="EMBL/GenBank/DDBJ databases">
        <title>Pontibacter sp. 2b14 genomic sequence and assembly.</title>
        <authorList>
            <person name="Du Z.-J."/>
        </authorList>
    </citation>
    <scope>NUCLEOTIDE SEQUENCE [LARGE SCALE GENOMIC DNA]</scope>
    <source>
        <strain evidence="1 2">2b14</strain>
    </source>
</reference>
<proteinExistence type="predicted"/>
<dbReference type="EMBL" id="QMDV01000001">
    <property type="protein sequence ID" value="RAU84370.1"/>
    <property type="molecule type" value="Genomic_DNA"/>
</dbReference>
<dbReference type="AlphaFoldDB" id="A0A364RJ65"/>
<evidence type="ECO:0000313" key="1">
    <source>
        <dbReference type="EMBL" id="RAU84370.1"/>
    </source>
</evidence>
<organism evidence="1 2">
    <name type="scientific">Pontibacter arcticus</name>
    <dbReference type="NCBI Taxonomy" id="2080288"/>
    <lineage>
        <taxon>Bacteria</taxon>
        <taxon>Pseudomonadati</taxon>
        <taxon>Bacteroidota</taxon>
        <taxon>Cytophagia</taxon>
        <taxon>Cytophagales</taxon>
        <taxon>Hymenobacteraceae</taxon>
        <taxon>Pontibacter</taxon>
    </lineage>
</organism>
<gene>
    <name evidence="1" type="ORF">DP923_04850</name>
</gene>
<name>A0A364RJ65_9BACT</name>
<dbReference type="RefSeq" id="WP_112304650.1">
    <property type="nucleotide sequence ID" value="NZ_QMDV01000001.1"/>
</dbReference>
<accession>A0A364RJ65</accession>
<dbReference type="Proteomes" id="UP000251692">
    <property type="component" value="Unassembled WGS sequence"/>
</dbReference>
<comment type="caution">
    <text evidence="1">The sequence shown here is derived from an EMBL/GenBank/DDBJ whole genome shotgun (WGS) entry which is preliminary data.</text>
</comment>